<dbReference type="OrthoDB" id="72471at2"/>
<evidence type="ECO:0008006" key="3">
    <source>
        <dbReference type="Google" id="ProtNLM"/>
    </source>
</evidence>
<keyword evidence="2" id="KW-1185">Reference proteome</keyword>
<reference evidence="1" key="2">
    <citation type="submission" date="2020-10" db="EMBL/GenBank/DDBJ databases">
        <title>Comparative genomics of the Acetobacterium genus.</title>
        <authorList>
            <person name="Marshall C."/>
            <person name="May H."/>
            <person name="Norman S."/>
        </authorList>
    </citation>
    <scope>NUCLEOTIDE SEQUENCE</scope>
    <source>
        <strain evidence="1">DER-2019</strain>
    </source>
</reference>
<accession>A0A923HXM8</accession>
<dbReference type="Proteomes" id="UP000616595">
    <property type="component" value="Unassembled WGS sequence"/>
</dbReference>
<proteinExistence type="predicted"/>
<protein>
    <recommendedName>
        <fullName evidence="3">ASCH domain-containing protein</fullName>
    </recommendedName>
</protein>
<organism evidence="1 2">
    <name type="scientific">Acetobacterium paludosum</name>
    <dbReference type="NCBI Taxonomy" id="52693"/>
    <lineage>
        <taxon>Bacteria</taxon>
        <taxon>Bacillati</taxon>
        <taxon>Bacillota</taxon>
        <taxon>Clostridia</taxon>
        <taxon>Eubacteriales</taxon>
        <taxon>Eubacteriaceae</taxon>
        <taxon>Acetobacterium</taxon>
    </lineage>
</organism>
<dbReference type="EMBL" id="WJBD01000019">
    <property type="protein sequence ID" value="MBC3889487.1"/>
    <property type="molecule type" value="Genomic_DNA"/>
</dbReference>
<reference evidence="1" key="1">
    <citation type="submission" date="2019-10" db="EMBL/GenBank/DDBJ databases">
        <authorList>
            <person name="Ross D.E."/>
            <person name="Gulliver D."/>
        </authorList>
    </citation>
    <scope>NUCLEOTIDE SEQUENCE</scope>
    <source>
        <strain evidence="1">DER-2019</strain>
    </source>
</reference>
<dbReference type="RefSeq" id="WP_148568483.1">
    <property type="nucleotide sequence ID" value="NZ_RXYA01000018.1"/>
</dbReference>
<dbReference type="AlphaFoldDB" id="A0A923HXM8"/>
<sequence length="224" mass="26269">MKPILFNTEMVQALLDRRKTVTRRVVKPHREAIIENIWIDKEDGEVVVVYNDNNHIGEKGYIKPKYQIGEILWVRETFYKSPTHGGWRYLNEVSPNSPLTKTWKKVPSIHMPREAARIFLKVTGVRVERLQDITDEQAEKEGVPTGWPMEPVFCPECKGEGVLGTYDSKTLGYIEIDCYHCNDAKVRFKNLWNSTIKKKDLPEFGWDANPWVFVYEFERYENES</sequence>
<evidence type="ECO:0000313" key="1">
    <source>
        <dbReference type="EMBL" id="MBC3889487.1"/>
    </source>
</evidence>
<name>A0A923HXM8_9FIRM</name>
<comment type="caution">
    <text evidence="1">The sequence shown here is derived from an EMBL/GenBank/DDBJ whole genome shotgun (WGS) entry which is preliminary data.</text>
</comment>
<evidence type="ECO:0000313" key="2">
    <source>
        <dbReference type="Proteomes" id="UP000616595"/>
    </source>
</evidence>
<gene>
    <name evidence="1" type="ORF">GH810_14320</name>
</gene>